<keyword evidence="5" id="KW-1185">Reference proteome</keyword>
<reference evidence="4 5" key="1">
    <citation type="submission" date="2019-07" db="EMBL/GenBank/DDBJ databases">
        <authorList>
            <person name="Kim J."/>
        </authorList>
    </citation>
    <scope>NUCLEOTIDE SEQUENCE [LARGE SCALE GENOMIC DNA]</scope>
    <source>
        <strain evidence="4 5">JC52</strain>
    </source>
</reference>
<dbReference type="InterPro" id="IPR011051">
    <property type="entry name" value="RmlC_Cupin_sf"/>
</dbReference>
<proteinExistence type="inferred from homology"/>
<comment type="caution">
    <text evidence="4">The sequence shown here is derived from an EMBL/GenBank/DDBJ whole genome shotgun (WGS) entry which is preliminary data.</text>
</comment>
<dbReference type="InterPro" id="IPR003829">
    <property type="entry name" value="Pirin_N_dom"/>
</dbReference>
<dbReference type="OrthoDB" id="321327at2"/>
<name>A0A559K6H3_9BACL</name>
<evidence type="ECO:0000313" key="4">
    <source>
        <dbReference type="EMBL" id="TVY07693.1"/>
    </source>
</evidence>
<accession>A0A559K6H3</accession>
<dbReference type="Proteomes" id="UP000317036">
    <property type="component" value="Unassembled WGS sequence"/>
</dbReference>
<feature type="domain" description="Pirin N-terminal" evidence="3">
    <location>
        <begin position="53"/>
        <end position="117"/>
    </location>
</feature>
<evidence type="ECO:0000256" key="1">
    <source>
        <dbReference type="ARBA" id="ARBA00008416"/>
    </source>
</evidence>
<sequence>MSIRVYSPEEQAVGEFDGGTILEQKPIGFPGEGSVVKRVGTLFYWAWFKSLHGGKLPLHPHRGFEIISYVLEGSINHQDTLGRESLVGAGGAQVMQTGRGVSHAEHFGAKVSGFQIWFEPFFGDALKRVPTYSQYEHSDFQTETISGATVKKIIGPGSPIQLVADAQMWDVTLPAGQSLPFELPSGYSMAGLVVEGDAAQWTLGADTAEVLFAHFAVADAVEAGTLQIQGGAAGSTRLILIQVPSELGYLPYNKVKVQL</sequence>
<dbReference type="AlphaFoldDB" id="A0A559K6H3"/>
<dbReference type="Gene3D" id="2.60.120.10">
    <property type="entry name" value="Jelly Rolls"/>
    <property type="match status" value="1"/>
</dbReference>
<evidence type="ECO:0000313" key="5">
    <source>
        <dbReference type="Proteomes" id="UP000317036"/>
    </source>
</evidence>
<comment type="similarity">
    <text evidence="1 2">Belongs to the pirin family.</text>
</comment>
<dbReference type="PANTHER" id="PTHR13903">
    <property type="entry name" value="PIRIN-RELATED"/>
    <property type="match status" value="1"/>
</dbReference>
<dbReference type="PANTHER" id="PTHR13903:SF8">
    <property type="entry name" value="PIRIN"/>
    <property type="match status" value="1"/>
</dbReference>
<evidence type="ECO:0000256" key="2">
    <source>
        <dbReference type="RuleBase" id="RU003457"/>
    </source>
</evidence>
<evidence type="ECO:0000259" key="3">
    <source>
        <dbReference type="Pfam" id="PF02678"/>
    </source>
</evidence>
<dbReference type="Pfam" id="PF02678">
    <property type="entry name" value="Pirin"/>
    <property type="match status" value="1"/>
</dbReference>
<dbReference type="InterPro" id="IPR014710">
    <property type="entry name" value="RmlC-like_jellyroll"/>
</dbReference>
<dbReference type="EMBL" id="VNJI01000033">
    <property type="protein sequence ID" value="TVY07693.1"/>
    <property type="molecule type" value="Genomic_DNA"/>
</dbReference>
<organism evidence="4 5">
    <name type="scientific">Paenibacillus cremeus</name>
    <dbReference type="NCBI Taxonomy" id="2163881"/>
    <lineage>
        <taxon>Bacteria</taxon>
        <taxon>Bacillati</taxon>
        <taxon>Bacillota</taxon>
        <taxon>Bacilli</taxon>
        <taxon>Bacillales</taxon>
        <taxon>Paenibacillaceae</taxon>
        <taxon>Paenibacillus</taxon>
    </lineage>
</organism>
<gene>
    <name evidence="4" type="ORF">FPZ49_22705</name>
</gene>
<dbReference type="SUPFAM" id="SSF51182">
    <property type="entry name" value="RmlC-like cupins"/>
    <property type="match status" value="1"/>
</dbReference>
<dbReference type="InterPro" id="IPR012093">
    <property type="entry name" value="Pirin"/>
</dbReference>
<protein>
    <submittedName>
        <fullName evidence="4">Pirin family protein</fullName>
    </submittedName>
</protein>
<dbReference type="RefSeq" id="WP_144851294.1">
    <property type="nucleotide sequence ID" value="NZ_VNJI01000033.1"/>
</dbReference>